<organism evidence="1 2">
    <name type="scientific">Halobacillus seohaensis</name>
    <dbReference type="NCBI Taxonomy" id="447421"/>
    <lineage>
        <taxon>Bacteria</taxon>
        <taxon>Bacillati</taxon>
        <taxon>Bacillota</taxon>
        <taxon>Bacilli</taxon>
        <taxon>Bacillales</taxon>
        <taxon>Bacillaceae</taxon>
        <taxon>Halobacillus</taxon>
    </lineage>
</organism>
<keyword evidence="2" id="KW-1185">Reference proteome</keyword>
<gene>
    <name evidence="1" type="ORF">ACFQIC_03790</name>
</gene>
<dbReference type="EMBL" id="JBHSZV010000010">
    <property type="protein sequence ID" value="MFC7060991.1"/>
    <property type="molecule type" value="Genomic_DNA"/>
</dbReference>
<name>A0ABW2EJ43_9BACI</name>
<proteinExistence type="predicted"/>
<dbReference type="PROSITE" id="PS51257">
    <property type="entry name" value="PROKAR_LIPOPROTEIN"/>
    <property type="match status" value="1"/>
</dbReference>
<accession>A0ABW2EJ43</accession>
<evidence type="ECO:0000313" key="2">
    <source>
        <dbReference type="Proteomes" id="UP001596410"/>
    </source>
</evidence>
<evidence type="ECO:0008006" key="3">
    <source>
        <dbReference type="Google" id="ProtNLM"/>
    </source>
</evidence>
<dbReference type="Proteomes" id="UP001596410">
    <property type="component" value="Unassembled WGS sequence"/>
</dbReference>
<protein>
    <recommendedName>
        <fullName evidence="3">Lipoprotein</fullName>
    </recommendedName>
</protein>
<evidence type="ECO:0000313" key="1">
    <source>
        <dbReference type="EMBL" id="MFC7060991.1"/>
    </source>
</evidence>
<sequence>MKRHVFLFIVMIVILIGCSNGSTSGFVEYEKTKLNDALKELSFTPEIPKVLPYNPSKTEVDVESISEDKKTFYLLPL</sequence>
<comment type="caution">
    <text evidence="1">The sequence shown here is derived from an EMBL/GenBank/DDBJ whole genome shotgun (WGS) entry which is preliminary data.</text>
</comment>
<reference evidence="2" key="1">
    <citation type="journal article" date="2019" name="Int. J. Syst. Evol. Microbiol.">
        <title>The Global Catalogue of Microorganisms (GCM) 10K type strain sequencing project: providing services to taxonomists for standard genome sequencing and annotation.</title>
        <authorList>
            <consortium name="The Broad Institute Genomics Platform"/>
            <consortium name="The Broad Institute Genome Sequencing Center for Infectious Disease"/>
            <person name="Wu L."/>
            <person name="Ma J."/>
        </authorList>
    </citation>
    <scope>NUCLEOTIDE SEQUENCE [LARGE SCALE GENOMIC DNA]</scope>
    <source>
        <strain evidence="2">CGMCC 4.1621</strain>
    </source>
</reference>